<dbReference type="PROSITE" id="PS00080">
    <property type="entry name" value="MULTICOPPER_OXIDASE2"/>
    <property type="match status" value="1"/>
</dbReference>
<dbReference type="InterPro" id="IPR002355">
    <property type="entry name" value="Cu_oxidase_Cu_BS"/>
</dbReference>
<dbReference type="AlphaFoldDB" id="A0A835CTI3"/>
<dbReference type="InterPro" id="IPR001117">
    <property type="entry name" value="Cu-oxidase_2nd"/>
</dbReference>
<keyword evidence="2" id="KW-0479">Metal-binding</keyword>
<dbReference type="CDD" id="cd13884">
    <property type="entry name" value="CuRO_2_tcLCC_insect_like"/>
    <property type="match status" value="1"/>
</dbReference>
<keyword evidence="4" id="KW-0732">Signal</keyword>
<proteinExistence type="inferred from homology"/>
<evidence type="ECO:0000313" key="8">
    <source>
        <dbReference type="EMBL" id="KAF7995089.1"/>
    </source>
</evidence>
<dbReference type="FunFam" id="2.60.40.420:FF:000045">
    <property type="entry name" value="Laccase 2"/>
    <property type="match status" value="1"/>
</dbReference>
<keyword evidence="9" id="KW-1185">Reference proteome</keyword>
<dbReference type="Pfam" id="PF07732">
    <property type="entry name" value="Cu-oxidase_3"/>
    <property type="match status" value="1"/>
</dbReference>
<feature type="domain" description="Plastocyanin-like" evidence="5">
    <location>
        <begin position="206"/>
        <end position="355"/>
    </location>
</feature>
<dbReference type="InterPro" id="IPR011707">
    <property type="entry name" value="Cu-oxidase-like_N"/>
</dbReference>
<organism evidence="8 9">
    <name type="scientific">Aphidius gifuensis</name>
    <name type="common">Parasitoid wasp</name>
    <dbReference type="NCBI Taxonomy" id="684658"/>
    <lineage>
        <taxon>Eukaryota</taxon>
        <taxon>Metazoa</taxon>
        <taxon>Ecdysozoa</taxon>
        <taxon>Arthropoda</taxon>
        <taxon>Hexapoda</taxon>
        <taxon>Insecta</taxon>
        <taxon>Pterygota</taxon>
        <taxon>Neoptera</taxon>
        <taxon>Endopterygota</taxon>
        <taxon>Hymenoptera</taxon>
        <taxon>Apocrita</taxon>
        <taxon>Ichneumonoidea</taxon>
        <taxon>Braconidae</taxon>
        <taxon>Aphidiinae</taxon>
        <taxon>Aphidius</taxon>
    </lineage>
</organism>
<feature type="chain" id="PRO_5033004401" description="Laccase" evidence="4">
    <location>
        <begin position="23"/>
        <end position="643"/>
    </location>
</feature>
<dbReference type="CDD" id="cd13905">
    <property type="entry name" value="CuRO_3_tcLLC2_insect_like"/>
    <property type="match status" value="1"/>
</dbReference>
<dbReference type="GO" id="GO:0006826">
    <property type="term" value="P:iron ion transport"/>
    <property type="evidence" value="ECO:0007669"/>
    <property type="project" value="TreeGrafter"/>
</dbReference>
<keyword evidence="3" id="KW-0560">Oxidoreductase</keyword>
<feature type="domain" description="Plastocyanin-like" evidence="7">
    <location>
        <begin position="82"/>
        <end position="190"/>
    </location>
</feature>
<evidence type="ECO:0000259" key="5">
    <source>
        <dbReference type="Pfam" id="PF00394"/>
    </source>
</evidence>
<gene>
    <name evidence="8" type="ORF">HCN44_004561</name>
</gene>
<dbReference type="InterPro" id="IPR008972">
    <property type="entry name" value="Cupredoxin"/>
</dbReference>
<evidence type="ECO:0000259" key="6">
    <source>
        <dbReference type="Pfam" id="PF07731"/>
    </source>
</evidence>
<evidence type="ECO:0000313" key="9">
    <source>
        <dbReference type="Proteomes" id="UP000639338"/>
    </source>
</evidence>
<comment type="caution">
    <text evidence="8">The sequence shown here is derived from an EMBL/GenBank/DDBJ whole genome shotgun (WGS) entry which is preliminary data.</text>
</comment>
<dbReference type="PANTHER" id="PTHR11709">
    <property type="entry name" value="MULTI-COPPER OXIDASE"/>
    <property type="match status" value="1"/>
</dbReference>
<dbReference type="GO" id="GO:0016491">
    <property type="term" value="F:oxidoreductase activity"/>
    <property type="evidence" value="ECO:0007669"/>
    <property type="project" value="UniProtKB-KW"/>
</dbReference>
<evidence type="ECO:0000256" key="2">
    <source>
        <dbReference type="ARBA" id="ARBA00022723"/>
    </source>
</evidence>
<dbReference type="Pfam" id="PF07731">
    <property type="entry name" value="Cu-oxidase_2"/>
    <property type="match status" value="1"/>
</dbReference>
<dbReference type="CDD" id="cd13858">
    <property type="entry name" value="CuRO_1_tcLCC2_insect_like"/>
    <property type="match status" value="1"/>
</dbReference>
<sequence length="643" mass="74212">MTRVNFFLYILYFFSLILKIKCLENFSTPEECLRPCTNSTKPKICYYEFTVEYYPAVNDACELCKPSTTQGLLNYPTCQCILVDGVERTVFSVNRMVPGPNIQICKNDYVVIDVLNNAEGIGVSLHYHGLFQNNYQYYDGVPYVTQCPIQGFTKFRYQFKVKQSGTYFWHSHVQTHRLDGQYGAFIIRDLSENEPNINLYDEDKPDHVIIISDWMHYLSTERWPGLKVHNGQSADNILINGRGKWTFDNKTTTNVDYETFYVDKGKKYRFRLINSFTTVCLAQFTIEGHSLKIIAQDGSHVLPQDVDTIITSAGERVDFIINAMENKKSYWIQVRGLGECEEKKVQQFAILKYNGDRQDEDTEQPDYVDGLEQGIIYNPLVVDCDNENDSSICPSSFKTAEEFDTDIVNLKPDYQFILPFYFHYYEKETNYDNIFTTNKTHYPEFFVTNTAVTLVSLFDGVIFKTASAPPLTENEGFDYTCDKSNFKNCKPPECSCTNIKKIKLNSIVELILYDKVVQPLTIHPFHLHGHKFHVLDMGQFLEKRSINNSDITEILNNHKKKLEKQMYNLPPAKDTVLVPQSGWVILRFRANNPGFWLFHCHLDWHSTTGMQLIFQIGGQTDLPPIPDGFPTCGNFIPSINPID</sequence>
<evidence type="ECO:0000256" key="4">
    <source>
        <dbReference type="SAM" id="SignalP"/>
    </source>
</evidence>
<evidence type="ECO:0000259" key="7">
    <source>
        <dbReference type="Pfam" id="PF07732"/>
    </source>
</evidence>
<evidence type="ECO:0000256" key="1">
    <source>
        <dbReference type="ARBA" id="ARBA00010609"/>
    </source>
</evidence>
<dbReference type="Proteomes" id="UP000639338">
    <property type="component" value="Unassembled WGS sequence"/>
</dbReference>
<dbReference type="OrthoDB" id="2121828at2759"/>
<name>A0A835CTI3_APHGI</name>
<evidence type="ECO:0000256" key="3">
    <source>
        <dbReference type="ARBA" id="ARBA00023002"/>
    </source>
</evidence>
<feature type="signal peptide" evidence="4">
    <location>
        <begin position="1"/>
        <end position="22"/>
    </location>
</feature>
<feature type="domain" description="Plastocyanin-like" evidence="6">
    <location>
        <begin position="485"/>
        <end position="615"/>
    </location>
</feature>
<dbReference type="Pfam" id="PF00394">
    <property type="entry name" value="Cu-oxidase"/>
    <property type="match status" value="1"/>
</dbReference>
<evidence type="ECO:0008006" key="10">
    <source>
        <dbReference type="Google" id="ProtNLM"/>
    </source>
</evidence>
<dbReference type="GO" id="GO:0005507">
    <property type="term" value="F:copper ion binding"/>
    <property type="evidence" value="ECO:0007669"/>
    <property type="project" value="InterPro"/>
</dbReference>
<dbReference type="SUPFAM" id="SSF49503">
    <property type="entry name" value="Cupredoxins"/>
    <property type="match status" value="3"/>
</dbReference>
<dbReference type="EMBL" id="JACMRX010000002">
    <property type="protein sequence ID" value="KAF7995089.1"/>
    <property type="molecule type" value="Genomic_DNA"/>
</dbReference>
<accession>A0A835CTI3</accession>
<comment type="similarity">
    <text evidence="1">Belongs to the multicopper oxidase family.</text>
</comment>
<dbReference type="InterPro" id="IPR011706">
    <property type="entry name" value="Cu-oxidase_C"/>
</dbReference>
<reference evidence="8 9" key="1">
    <citation type="submission" date="2020-08" db="EMBL/GenBank/DDBJ databases">
        <title>Aphidius gifuensis genome sequencing and assembly.</title>
        <authorList>
            <person name="Du Z."/>
        </authorList>
    </citation>
    <scope>NUCLEOTIDE SEQUENCE [LARGE SCALE GENOMIC DNA]</scope>
    <source>
        <strain evidence="8">YNYX2018</strain>
        <tissue evidence="8">Adults</tissue>
    </source>
</reference>
<dbReference type="Gene3D" id="2.60.40.420">
    <property type="entry name" value="Cupredoxins - blue copper proteins"/>
    <property type="match status" value="3"/>
</dbReference>
<protein>
    <recommendedName>
        <fullName evidence="10">Laccase</fullName>
    </recommendedName>
</protein>
<dbReference type="GO" id="GO:0005886">
    <property type="term" value="C:plasma membrane"/>
    <property type="evidence" value="ECO:0007669"/>
    <property type="project" value="TreeGrafter"/>
</dbReference>
<dbReference type="PANTHER" id="PTHR11709:SF232">
    <property type="entry name" value="STRAW, ISOFORM G"/>
    <property type="match status" value="1"/>
</dbReference>
<dbReference type="InterPro" id="IPR045087">
    <property type="entry name" value="Cu-oxidase_fam"/>
</dbReference>